<evidence type="ECO:0000256" key="5">
    <source>
        <dbReference type="ARBA" id="ARBA00022448"/>
    </source>
</evidence>
<evidence type="ECO:0000256" key="2">
    <source>
        <dbReference type="ARBA" id="ARBA00004496"/>
    </source>
</evidence>
<keyword evidence="6" id="KW-0963">Cytoplasm</keyword>
<dbReference type="GO" id="GO:0006623">
    <property type="term" value="P:protein targeting to vacuole"/>
    <property type="evidence" value="ECO:0007669"/>
    <property type="project" value="TreeGrafter"/>
</dbReference>
<name>A0AAJ8JZ30_9TREE</name>
<dbReference type="GO" id="GO:0042147">
    <property type="term" value="P:retrograde transport, endosome to Golgi"/>
    <property type="evidence" value="ECO:0007669"/>
    <property type="project" value="InterPro"/>
</dbReference>
<dbReference type="InterPro" id="IPR036871">
    <property type="entry name" value="PX_dom_sf"/>
</dbReference>
<accession>A0AAJ8JZ30</accession>
<dbReference type="GO" id="GO:0005768">
    <property type="term" value="C:endosome"/>
    <property type="evidence" value="ECO:0007669"/>
    <property type="project" value="TreeGrafter"/>
</dbReference>
<comment type="subcellular location">
    <subcellularLocation>
        <location evidence="2">Cytoplasm</location>
    </subcellularLocation>
    <subcellularLocation>
        <location evidence="1">Membrane</location>
        <topology evidence="1">Peripheral membrane protein</topology>
        <orientation evidence="1">Cytoplasmic side</orientation>
    </subcellularLocation>
</comment>
<dbReference type="GO" id="GO:0032266">
    <property type="term" value="F:phosphatidylinositol-3-phosphate binding"/>
    <property type="evidence" value="ECO:0007669"/>
    <property type="project" value="TreeGrafter"/>
</dbReference>
<keyword evidence="5" id="KW-0813">Transport</keyword>
<sequence length="653" mass="72593">MFNAPRKLAPSLSSARLTTTFNDPLANAVPVFGDMDPWSSAPSPASSSTPARGPAGNAVGSIDRVIERKGEGIDGLTNDPPALYVSLFDQLNTMHTGKVPLAAAYKLLGTSGLAPMIIHLTSKDRSTLDRPEFFCALALVSLAQSRIGISEPMDITIEQLSAISPGDLPLPDLSFPTTEEPNQSSFTNGLGGDVKYGDGDGVHKHAQSPFENPTAFNAWSPPSSNDVLGAGAARNNSYRANNSTFHSDPILINGASQEGYWENLEHVQVAFVPEKEGWFLQKYKIESDKRGEAPVSRRYSDFVWLMDVLTKRYPFRLLPPLPPKRINPDATFLKSRRLALSRFLNALVNHPVLSTDACLNIFLIEPSFESWRKRTKVSTDEESVSKQLTTAEEMAIPQDLEEKLGIVRDHLPAVLGHYARLVALAERSLGRLQAQMIDLTRLAMATQSIGELVPRCCFRNVHISPEDGRISTEGIGCAVCEGVGRGWGDVSDGFVSIEEHMEKRVETLSKHIESLKSQRDIFLSFRDLFYRYDKLSKDPVDLLRKKVSSRAPKIESLKNTNNSSTKRPGWELELDKLVSATDFDNAEINRFLARRVFLRACMWHELSVVFHSREAAQATFGWREFVKDQTVEVKIVADVWGELKKRLEKMPVD</sequence>
<dbReference type="EMBL" id="CP143791">
    <property type="protein sequence ID" value="WVN91098.1"/>
    <property type="molecule type" value="Genomic_DNA"/>
</dbReference>
<evidence type="ECO:0000256" key="9">
    <source>
        <dbReference type="SAM" id="MobiDB-lite"/>
    </source>
</evidence>
<dbReference type="PROSITE" id="PS50195">
    <property type="entry name" value="PX"/>
    <property type="match status" value="1"/>
</dbReference>
<keyword evidence="8" id="KW-0472">Membrane</keyword>
<dbReference type="Gene3D" id="1.10.238.10">
    <property type="entry name" value="EF-hand"/>
    <property type="match status" value="1"/>
</dbReference>
<dbReference type="SUPFAM" id="SSF64268">
    <property type="entry name" value="PX domain"/>
    <property type="match status" value="1"/>
</dbReference>
<evidence type="ECO:0000256" key="3">
    <source>
        <dbReference type="ARBA" id="ARBA00010883"/>
    </source>
</evidence>
<evidence type="ECO:0000259" key="10">
    <source>
        <dbReference type="PROSITE" id="PS50195"/>
    </source>
</evidence>
<dbReference type="Pfam" id="PF19566">
    <property type="entry name" value="Snx8_BAR_dom"/>
    <property type="match status" value="1"/>
</dbReference>
<feature type="compositionally biased region" description="Low complexity" evidence="9">
    <location>
        <begin position="39"/>
        <end position="55"/>
    </location>
</feature>
<dbReference type="GO" id="GO:0016020">
    <property type="term" value="C:membrane"/>
    <property type="evidence" value="ECO:0007669"/>
    <property type="project" value="UniProtKB-SubCell"/>
</dbReference>
<evidence type="ECO:0000256" key="7">
    <source>
        <dbReference type="ARBA" id="ARBA00022927"/>
    </source>
</evidence>
<evidence type="ECO:0000256" key="8">
    <source>
        <dbReference type="ARBA" id="ARBA00023136"/>
    </source>
</evidence>
<dbReference type="InterPro" id="IPR045734">
    <property type="entry name" value="Snx8_BAR_dom"/>
</dbReference>
<dbReference type="Proteomes" id="UP000094043">
    <property type="component" value="Chromosome 8"/>
</dbReference>
<dbReference type="Gene3D" id="3.30.1520.10">
    <property type="entry name" value="Phox-like domain"/>
    <property type="match status" value="1"/>
</dbReference>
<comment type="similarity">
    <text evidence="3">Belongs to the sorting nexin family.</text>
</comment>
<dbReference type="PANTHER" id="PTHR47554">
    <property type="entry name" value="SORTING NEXIN MVP1"/>
    <property type="match status" value="1"/>
</dbReference>
<dbReference type="SMART" id="SM00312">
    <property type="entry name" value="PX"/>
    <property type="match status" value="1"/>
</dbReference>
<dbReference type="KEGG" id="cdep:91090553"/>
<dbReference type="GO" id="GO:0005829">
    <property type="term" value="C:cytosol"/>
    <property type="evidence" value="ECO:0007669"/>
    <property type="project" value="GOC"/>
</dbReference>
<gene>
    <name evidence="11" type="ORF">L203_106345</name>
</gene>
<dbReference type="Pfam" id="PF00787">
    <property type="entry name" value="PX"/>
    <property type="match status" value="1"/>
</dbReference>
<evidence type="ECO:0000256" key="4">
    <source>
        <dbReference type="ARBA" id="ARBA00014268"/>
    </source>
</evidence>
<dbReference type="RefSeq" id="XP_066071798.1">
    <property type="nucleotide sequence ID" value="XM_066215701.1"/>
</dbReference>
<evidence type="ECO:0000313" key="11">
    <source>
        <dbReference type="EMBL" id="WVN91098.1"/>
    </source>
</evidence>
<proteinExistence type="inferred from homology"/>
<dbReference type="InterPro" id="IPR001683">
    <property type="entry name" value="PX_dom"/>
</dbReference>
<dbReference type="AlphaFoldDB" id="A0AAJ8JZ30"/>
<dbReference type="PANTHER" id="PTHR47554:SF1">
    <property type="entry name" value="SORTING NEXIN MVP1"/>
    <property type="match status" value="1"/>
</dbReference>
<organism evidence="11 12">
    <name type="scientific">Cryptococcus depauperatus CBS 7841</name>
    <dbReference type="NCBI Taxonomy" id="1295531"/>
    <lineage>
        <taxon>Eukaryota</taxon>
        <taxon>Fungi</taxon>
        <taxon>Dikarya</taxon>
        <taxon>Basidiomycota</taxon>
        <taxon>Agaricomycotina</taxon>
        <taxon>Tremellomycetes</taxon>
        <taxon>Tremellales</taxon>
        <taxon>Cryptococcaceae</taxon>
        <taxon>Cryptococcus</taxon>
    </lineage>
</organism>
<protein>
    <recommendedName>
        <fullName evidence="4">Sorting nexin MVP1</fullName>
    </recommendedName>
</protein>
<feature type="domain" description="PX" evidence="10">
    <location>
        <begin position="261"/>
        <end position="369"/>
    </location>
</feature>
<reference evidence="11" key="3">
    <citation type="submission" date="2024-01" db="EMBL/GenBank/DDBJ databases">
        <authorList>
            <person name="Coelho M.A."/>
            <person name="David-Palma M."/>
            <person name="Shea T."/>
            <person name="Sun S."/>
            <person name="Cuomo C.A."/>
            <person name="Heitman J."/>
        </authorList>
    </citation>
    <scope>NUCLEOTIDE SEQUENCE</scope>
    <source>
        <strain evidence="11">CBS 7841</strain>
    </source>
</reference>
<reference evidence="11" key="2">
    <citation type="journal article" date="2022" name="Elife">
        <title>Obligate sexual reproduction of a homothallic fungus closely related to the Cryptococcus pathogenic species complex.</title>
        <authorList>
            <person name="Passer A.R."/>
            <person name="Clancey S.A."/>
            <person name="Shea T."/>
            <person name="David-Palma M."/>
            <person name="Averette A.F."/>
            <person name="Boekhout T."/>
            <person name="Porcel B.M."/>
            <person name="Nowrousian M."/>
            <person name="Cuomo C.A."/>
            <person name="Sun S."/>
            <person name="Heitman J."/>
            <person name="Coelho M.A."/>
        </authorList>
    </citation>
    <scope>NUCLEOTIDE SEQUENCE</scope>
    <source>
        <strain evidence="11">CBS 7841</strain>
    </source>
</reference>
<reference evidence="11" key="1">
    <citation type="submission" date="2016-06" db="EMBL/GenBank/DDBJ databases">
        <authorList>
            <person name="Cuomo C."/>
            <person name="Litvintseva A."/>
            <person name="Heitman J."/>
            <person name="Chen Y."/>
            <person name="Sun S."/>
            <person name="Springer D."/>
            <person name="Dromer F."/>
            <person name="Young S."/>
            <person name="Zeng Q."/>
            <person name="Chapman S."/>
            <person name="Gujja S."/>
            <person name="Saif S."/>
            <person name="Birren B."/>
        </authorList>
    </citation>
    <scope>NUCLEOTIDE SEQUENCE</scope>
    <source>
        <strain evidence="11">CBS 7841</strain>
    </source>
</reference>
<dbReference type="InterPro" id="IPR028662">
    <property type="entry name" value="SNX8/Mvp1"/>
</dbReference>
<feature type="region of interest" description="Disordered" evidence="9">
    <location>
        <begin position="37"/>
        <end position="60"/>
    </location>
</feature>
<dbReference type="GeneID" id="91090553"/>
<evidence type="ECO:0000256" key="6">
    <source>
        <dbReference type="ARBA" id="ARBA00022490"/>
    </source>
</evidence>
<evidence type="ECO:0000313" key="12">
    <source>
        <dbReference type="Proteomes" id="UP000094043"/>
    </source>
</evidence>
<keyword evidence="7" id="KW-0653">Protein transport</keyword>
<evidence type="ECO:0000256" key="1">
    <source>
        <dbReference type="ARBA" id="ARBA00004287"/>
    </source>
</evidence>
<keyword evidence="12" id="KW-1185">Reference proteome</keyword>